<gene>
    <name evidence="4" type="ORF">L9F63_005214</name>
</gene>
<comment type="similarity">
    <text evidence="1">Belongs to the amidase family.</text>
</comment>
<feature type="domain" description="Amidase" evidence="3">
    <location>
        <begin position="86"/>
        <end position="509"/>
    </location>
</feature>
<dbReference type="InterPro" id="IPR020556">
    <property type="entry name" value="Amidase_CS"/>
</dbReference>
<evidence type="ECO:0000259" key="3">
    <source>
        <dbReference type="Pfam" id="PF01425"/>
    </source>
</evidence>
<evidence type="ECO:0000313" key="4">
    <source>
        <dbReference type="EMBL" id="KAJ9578564.1"/>
    </source>
</evidence>
<accession>A0AAD8E6H9</accession>
<dbReference type="SUPFAM" id="SSF75304">
    <property type="entry name" value="Amidase signature (AS) enzymes"/>
    <property type="match status" value="1"/>
</dbReference>
<dbReference type="AlphaFoldDB" id="A0AAD8E6H9"/>
<dbReference type="InterPro" id="IPR023631">
    <property type="entry name" value="Amidase_dom"/>
</dbReference>
<dbReference type="PANTHER" id="PTHR43372:SF1">
    <property type="entry name" value="LD38433P"/>
    <property type="match status" value="1"/>
</dbReference>
<name>A0AAD8E6H9_DIPPU</name>
<dbReference type="Proteomes" id="UP001233999">
    <property type="component" value="Unassembled WGS sequence"/>
</dbReference>
<reference evidence="4" key="1">
    <citation type="journal article" date="2023" name="IScience">
        <title>Live-bearing cockroach genome reveals convergent evolutionary mechanisms linked to viviparity in insects and beyond.</title>
        <authorList>
            <person name="Fouks B."/>
            <person name="Harrison M.C."/>
            <person name="Mikhailova A.A."/>
            <person name="Marchal E."/>
            <person name="English S."/>
            <person name="Carruthers M."/>
            <person name="Jennings E.C."/>
            <person name="Chiamaka E.L."/>
            <person name="Frigard R.A."/>
            <person name="Pippel M."/>
            <person name="Attardo G.M."/>
            <person name="Benoit J.B."/>
            <person name="Bornberg-Bauer E."/>
            <person name="Tobe S.S."/>
        </authorList>
    </citation>
    <scope>NUCLEOTIDE SEQUENCE</scope>
    <source>
        <strain evidence="4">Stay&amp;Tobe</strain>
    </source>
</reference>
<dbReference type="InterPro" id="IPR036928">
    <property type="entry name" value="AS_sf"/>
</dbReference>
<dbReference type="PANTHER" id="PTHR43372">
    <property type="entry name" value="FATTY-ACID AMIDE HYDROLASE"/>
    <property type="match status" value="1"/>
</dbReference>
<dbReference type="InterPro" id="IPR052739">
    <property type="entry name" value="FAAH2"/>
</dbReference>
<feature type="active site" description="Charge relay system" evidence="2">
    <location>
        <position position="147"/>
    </location>
</feature>
<dbReference type="GO" id="GO:0012505">
    <property type="term" value="C:endomembrane system"/>
    <property type="evidence" value="ECO:0007669"/>
    <property type="project" value="TreeGrafter"/>
</dbReference>
<feature type="active site" description="Acyl-ester intermediate" evidence="2">
    <location>
        <position position="246"/>
    </location>
</feature>
<dbReference type="PIRSF" id="PIRSF001221">
    <property type="entry name" value="Amidase_fungi"/>
    <property type="match status" value="1"/>
</dbReference>
<keyword evidence="5" id="KW-1185">Reference proteome</keyword>
<evidence type="ECO:0000256" key="1">
    <source>
        <dbReference type="ARBA" id="ARBA00009199"/>
    </source>
</evidence>
<dbReference type="Pfam" id="PF01425">
    <property type="entry name" value="Amidase"/>
    <property type="match status" value="1"/>
</dbReference>
<protein>
    <recommendedName>
        <fullName evidence="3">Amidase domain-containing protein</fullName>
    </recommendedName>
</protein>
<feature type="active site" description="Charge relay system" evidence="2">
    <location>
        <position position="222"/>
    </location>
</feature>
<organism evidence="4 5">
    <name type="scientific">Diploptera punctata</name>
    <name type="common">Pacific beetle cockroach</name>
    <dbReference type="NCBI Taxonomy" id="6984"/>
    <lineage>
        <taxon>Eukaryota</taxon>
        <taxon>Metazoa</taxon>
        <taxon>Ecdysozoa</taxon>
        <taxon>Arthropoda</taxon>
        <taxon>Hexapoda</taxon>
        <taxon>Insecta</taxon>
        <taxon>Pterygota</taxon>
        <taxon>Neoptera</taxon>
        <taxon>Polyneoptera</taxon>
        <taxon>Dictyoptera</taxon>
        <taxon>Blattodea</taxon>
        <taxon>Blaberoidea</taxon>
        <taxon>Blaberidae</taxon>
        <taxon>Diplopterinae</taxon>
        <taxon>Diploptera</taxon>
    </lineage>
</organism>
<comment type="caution">
    <text evidence="4">The sequence shown here is derived from an EMBL/GenBank/DDBJ whole genome shotgun (WGS) entry which is preliminary data.</text>
</comment>
<evidence type="ECO:0000256" key="2">
    <source>
        <dbReference type="PIRSR" id="PIRSR001221-1"/>
    </source>
</evidence>
<sequence>MCQQENLRESSQTPKKMLLKATVKFIIHLWIFVHSMLDNVIDLIFSYIYDDSKRAQIPTVKDSLLMESAVSLAEKIRNKEVSSETLVQKFIDRVEEVNPLINAVVDDRFELALQEARNVDAFLASTTLTQDMLKSQKPFLGVPFTTKDSTSAKGLRYTLGLVSRRHVKATEDAEVVTLLKEAGAILIGVTNIPEINMWCETRNNVYGQTLNPYNTTRTVGGSSGGEASIIALAGSPLGIGTDVGGSIRMPAFYCGIFGHKPTTGLISTKGLTRRTGLEGHTMVSAGPMCKYAQDLAPFLQVLVGKNISKLQLDAEVSLADLKFFYMTETGDVRASSVSVDMLHALEKAKTHFHEICKTPLSKMKMRYSFKLWRYWMTKEPANFAHELTNREGIASFWKEFPKKCIGQSDYTLAALIRLADSILPQEKSETLLDCHQEKLGDDGVLLFPSHPFPAVYHYSSFLRPYNFVYWGIFNVLMLPVTQVPMGLNKDGLPLGIQVVAGPYKDHLCLAVAKELQKVFGGWVPPFPV</sequence>
<dbReference type="Gene3D" id="3.90.1300.10">
    <property type="entry name" value="Amidase signature (AS) domain"/>
    <property type="match status" value="1"/>
</dbReference>
<proteinExistence type="inferred from homology"/>
<dbReference type="EMBL" id="JASPKZ010008873">
    <property type="protein sequence ID" value="KAJ9578564.1"/>
    <property type="molecule type" value="Genomic_DNA"/>
</dbReference>
<dbReference type="PROSITE" id="PS00571">
    <property type="entry name" value="AMIDASES"/>
    <property type="match status" value="1"/>
</dbReference>
<reference evidence="4" key="2">
    <citation type="submission" date="2023-05" db="EMBL/GenBank/DDBJ databases">
        <authorList>
            <person name="Fouks B."/>
        </authorList>
    </citation>
    <scope>NUCLEOTIDE SEQUENCE</scope>
    <source>
        <strain evidence="4">Stay&amp;Tobe</strain>
        <tissue evidence="4">Testes</tissue>
    </source>
</reference>
<evidence type="ECO:0000313" key="5">
    <source>
        <dbReference type="Proteomes" id="UP001233999"/>
    </source>
</evidence>